<proteinExistence type="predicted"/>
<evidence type="ECO:0000313" key="2">
    <source>
        <dbReference type="EMBL" id="NIJ00330.1"/>
    </source>
</evidence>
<accession>A0ABX0TCT1</accession>
<organism evidence="2 3">
    <name type="scientific">Paenarthrobacter ilicis</name>
    <dbReference type="NCBI Taxonomy" id="43665"/>
    <lineage>
        <taxon>Bacteria</taxon>
        <taxon>Bacillati</taxon>
        <taxon>Actinomycetota</taxon>
        <taxon>Actinomycetes</taxon>
        <taxon>Micrococcales</taxon>
        <taxon>Micrococcaceae</taxon>
        <taxon>Paenarthrobacter</taxon>
    </lineage>
</organism>
<name>A0ABX0TCT1_9MICC</name>
<evidence type="ECO:0000256" key="1">
    <source>
        <dbReference type="SAM" id="MobiDB-lite"/>
    </source>
</evidence>
<protein>
    <submittedName>
        <fullName evidence="2">Uncharacterized protein</fullName>
    </submittedName>
</protein>
<reference evidence="2 3" key="1">
    <citation type="submission" date="2020-03" db="EMBL/GenBank/DDBJ databases">
        <title>Genomic Encyclopedia of Type Strains, Phase III (KMG-III): the genomes of soil and plant-associated and newly described type strains.</title>
        <authorList>
            <person name="Whitman W."/>
        </authorList>
    </citation>
    <scope>NUCLEOTIDE SEQUENCE [LARGE SCALE GENOMIC DNA]</scope>
    <source>
        <strain evidence="2 3">CECT 4207</strain>
    </source>
</reference>
<keyword evidence="3" id="KW-1185">Reference proteome</keyword>
<comment type="caution">
    <text evidence="2">The sequence shown here is derived from an EMBL/GenBank/DDBJ whole genome shotgun (WGS) entry which is preliminary data.</text>
</comment>
<dbReference type="Proteomes" id="UP000802392">
    <property type="component" value="Unassembled WGS sequence"/>
</dbReference>
<sequence length="197" mass="21310">MSFFEHLPEPPARTTPPQPIRPAWSGPPTDELPGTVDIGEFLHRGEHTVLAVKTLEVYSTGCLLTLVWSVRRGNESDGQWRELAEESFNRPLSGVGSGLELGVKLADDRRVAATFHDASAREDPAGPVLTVLGGGGSGSNDFHVQGSGRYWLWPLAAGGDILLVARWAGLGIDESTVVLPWEPIDQALGRVRNYFST</sequence>
<feature type="region of interest" description="Disordered" evidence="1">
    <location>
        <begin position="1"/>
        <end position="32"/>
    </location>
</feature>
<evidence type="ECO:0000313" key="3">
    <source>
        <dbReference type="Proteomes" id="UP000802392"/>
    </source>
</evidence>
<dbReference type="EMBL" id="JAAOZD010000001">
    <property type="protein sequence ID" value="NIJ00330.1"/>
    <property type="molecule type" value="Genomic_DNA"/>
</dbReference>
<feature type="compositionally biased region" description="Pro residues" evidence="1">
    <location>
        <begin position="9"/>
        <end position="20"/>
    </location>
</feature>
<gene>
    <name evidence="2" type="ORF">FHR86_000628</name>
</gene>
<dbReference type="RefSeq" id="WP_239528861.1">
    <property type="nucleotide sequence ID" value="NZ_BAAAVO010000002.1"/>
</dbReference>